<dbReference type="InParanoid" id="D2VBF3"/>
<evidence type="ECO:0000256" key="8">
    <source>
        <dbReference type="ARBA" id="ARBA00023159"/>
    </source>
</evidence>
<dbReference type="KEGG" id="ngr:NAEGRDRAFT_60527"/>
<dbReference type="SUPFAM" id="SSF47370">
    <property type="entry name" value="Bromodomain"/>
    <property type="match status" value="1"/>
</dbReference>
<dbReference type="PROSITE" id="PS00633">
    <property type="entry name" value="BROMODOMAIN_1"/>
    <property type="match status" value="1"/>
</dbReference>
<dbReference type="SUPFAM" id="SSF55729">
    <property type="entry name" value="Acyl-CoA N-acyltransferases (Nat)"/>
    <property type="match status" value="1"/>
</dbReference>
<dbReference type="GO" id="GO:0005634">
    <property type="term" value="C:nucleus"/>
    <property type="evidence" value="ECO:0007669"/>
    <property type="project" value="UniProtKB-SubCell"/>
</dbReference>
<evidence type="ECO:0000256" key="7">
    <source>
        <dbReference type="ARBA" id="ARBA00023117"/>
    </source>
</evidence>
<dbReference type="InterPro" id="IPR001487">
    <property type="entry name" value="Bromodomain"/>
</dbReference>
<evidence type="ECO:0000313" key="16">
    <source>
        <dbReference type="EMBL" id="EFC45787.1"/>
    </source>
</evidence>
<keyword evidence="4 16" id="KW-0808">Transferase</keyword>
<evidence type="ECO:0000256" key="13">
    <source>
        <dbReference type="SAM" id="MobiDB-lite"/>
    </source>
</evidence>
<dbReference type="eggNOG" id="KOG1472">
    <property type="taxonomic scope" value="Eukaryota"/>
</dbReference>
<dbReference type="InterPro" id="IPR018359">
    <property type="entry name" value="Bromodomain_CS"/>
</dbReference>
<dbReference type="GO" id="GO:0010484">
    <property type="term" value="F:histone H3 acetyltransferase activity"/>
    <property type="evidence" value="ECO:0007669"/>
    <property type="project" value="TreeGrafter"/>
</dbReference>
<dbReference type="EC" id="2.3.1.48" evidence="3"/>
<evidence type="ECO:0000256" key="5">
    <source>
        <dbReference type="ARBA" id="ARBA00022853"/>
    </source>
</evidence>
<evidence type="ECO:0000313" key="17">
    <source>
        <dbReference type="Proteomes" id="UP000006671"/>
    </source>
</evidence>
<dbReference type="GO" id="GO:0000123">
    <property type="term" value="C:histone acetyltransferase complex"/>
    <property type="evidence" value="ECO:0007669"/>
    <property type="project" value="TreeGrafter"/>
</dbReference>
<dbReference type="VEuPathDB" id="AmoebaDB:NAEGRDRAFT_60527"/>
<dbReference type="InterPro" id="IPR036427">
    <property type="entry name" value="Bromodomain-like_sf"/>
</dbReference>
<dbReference type="GO" id="GO:0045944">
    <property type="term" value="P:positive regulation of transcription by RNA polymerase II"/>
    <property type="evidence" value="ECO:0007669"/>
    <property type="project" value="TreeGrafter"/>
</dbReference>
<evidence type="ECO:0000256" key="2">
    <source>
        <dbReference type="ARBA" id="ARBA00008607"/>
    </source>
</evidence>
<evidence type="ECO:0000256" key="3">
    <source>
        <dbReference type="ARBA" id="ARBA00013184"/>
    </source>
</evidence>
<gene>
    <name evidence="16" type="ORF">NAEGRDRAFT_60527</name>
</gene>
<evidence type="ECO:0000256" key="12">
    <source>
        <dbReference type="PROSITE-ProRule" id="PRU00035"/>
    </source>
</evidence>
<dbReference type="PANTHER" id="PTHR45750:SF3">
    <property type="entry name" value="HISTONE ACETYLTRANSFERASE"/>
    <property type="match status" value="1"/>
</dbReference>
<keyword evidence="9" id="KW-0804">Transcription</keyword>
<evidence type="ECO:0000259" key="14">
    <source>
        <dbReference type="PROSITE" id="PS50014"/>
    </source>
</evidence>
<proteinExistence type="inferred from homology"/>
<keyword evidence="10" id="KW-0539">Nucleus</keyword>
<dbReference type="OrthoDB" id="1937912at2759"/>
<dbReference type="EMBL" id="GG738861">
    <property type="protein sequence ID" value="EFC45787.1"/>
    <property type="molecule type" value="Genomic_DNA"/>
</dbReference>
<dbReference type="InterPro" id="IPR000182">
    <property type="entry name" value="GNAT_dom"/>
</dbReference>
<evidence type="ECO:0000256" key="11">
    <source>
        <dbReference type="ARBA" id="ARBA00023315"/>
    </source>
</evidence>
<dbReference type="Pfam" id="PF00583">
    <property type="entry name" value="Acetyltransf_1"/>
    <property type="match status" value="1"/>
</dbReference>
<dbReference type="PRINTS" id="PR00503">
    <property type="entry name" value="BROMODOMAIN"/>
</dbReference>
<dbReference type="FunCoup" id="D2VBF3">
    <property type="interactions" value="53"/>
</dbReference>
<evidence type="ECO:0000256" key="1">
    <source>
        <dbReference type="ARBA" id="ARBA00004123"/>
    </source>
</evidence>
<comment type="similarity">
    <text evidence="2">Belongs to the acetyltransferase family. GCN5 subfamily.</text>
</comment>
<dbReference type="RefSeq" id="XP_002678531.1">
    <property type="nucleotide sequence ID" value="XM_002678485.1"/>
</dbReference>
<feature type="domain" description="Bromo" evidence="14">
    <location>
        <begin position="328"/>
        <end position="398"/>
    </location>
</feature>
<feature type="domain" description="N-acetyltransferase" evidence="15">
    <location>
        <begin position="97"/>
        <end position="246"/>
    </location>
</feature>
<keyword evidence="17" id="KW-1185">Reference proteome</keyword>
<sequence length="420" mass="48181">MFELLKKEIDDSTSIIFRPDFDDLYSGVDQSKSEKLSKPSKKSGNNNRKQNNQTDDERCSRVVMVTTSTQILGPDLGSSASGSSNKGNEQTALRFEIVFNDGSVDSLQKLLAAKNIYGKQLPKMPKDYIARLVFDRSHRTIVGLQNGQIVGGISFRPFFPQGFSEIAFCAITGNEQVKGYGTKLMNHLKDYCQTIGCYRFLTYADNFAIGYFKKQGFTKEISLDEKRYKGYIKDYDGGTLMECVIRTDINYLDVPIMIVKQKQALQLKLKEVSNSDKVYPGIKLFKNGGKINGPEDVPGLQEIGYQQETRSRDHKLHAAFVEVLEKLKRHEHSWPFLEPVDPEEVPDYYDVIKLPIDLSTIEQRLKKDYYRTKDIFVSDVRLIFENCRTYNSEQTEYYSAANKLEEYFKTIMSKILQQKN</sequence>
<keyword evidence="7 12" id="KW-0103">Bromodomain</keyword>
<accession>D2VBF3</accession>
<dbReference type="CDD" id="cd05509">
    <property type="entry name" value="Bromo_gcn5_like"/>
    <property type="match status" value="1"/>
</dbReference>
<dbReference type="CDD" id="cd04301">
    <property type="entry name" value="NAT_SF"/>
    <property type="match status" value="1"/>
</dbReference>
<keyword evidence="8" id="KW-0010">Activator</keyword>
<dbReference type="PROSITE" id="PS50014">
    <property type="entry name" value="BROMODOMAIN_2"/>
    <property type="match status" value="1"/>
</dbReference>
<organism evidence="17">
    <name type="scientific">Naegleria gruberi</name>
    <name type="common">Amoeba</name>
    <dbReference type="NCBI Taxonomy" id="5762"/>
    <lineage>
        <taxon>Eukaryota</taxon>
        <taxon>Discoba</taxon>
        <taxon>Heterolobosea</taxon>
        <taxon>Tetramitia</taxon>
        <taxon>Eutetramitia</taxon>
        <taxon>Vahlkampfiidae</taxon>
        <taxon>Naegleria</taxon>
    </lineage>
</organism>
<dbReference type="InterPro" id="IPR016181">
    <property type="entry name" value="Acyl_CoA_acyltransferase"/>
</dbReference>
<dbReference type="SMART" id="SM00297">
    <property type="entry name" value="BROMO"/>
    <property type="match status" value="1"/>
</dbReference>
<dbReference type="STRING" id="5762.D2VBF3"/>
<dbReference type="Pfam" id="PF00439">
    <property type="entry name" value="Bromodomain"/>
    <property type="match status" value="1"/>
</dbReference>
<dbReference type="InterPro" id="IPR037800">
    <property type="entry name" value="GCN5"/>
</dbReference>
<dbReference type="AlphaFoldDB" id="D2VBF3"/>
<keyword evidence="6" id="KW-0805">Transcription regulation</keyword>
<dbReference type="PANTHER" id="PTHR45750">
    <property type="entry name" value="GH11602P"/>
    <property type="match status" value="1"/>
</dbReference>
<evidence type="ECO:0000259" key="15">
    <source>
        <dbReference type="PROSITE" id="PS51186"/>
    </source>
</evidence>
<evidence type="ECO:0000256" key="6">
    <source>
        <dbReference type="ARBA" id="ARBA00023015"/>
    </source>
</evidence>
<keyword evidence="11" id="KW-0012">Acyltransferase</keyword>
<reference evidence="16 17" key="1">
    <citation type="journal article" date="2010" name="Cell">
        <title>The genome of Naegleria gruberi illuminates early eukaryotic versatility.</title>
        <authorList>
            <person name="Fritz-Laylin L.K."/>
            <person name="Prochnik S.E."/>
            <person name="Ginger M.L."/>
            <person name="Dacks J.B."/>
            <person name="Carpenter M.L."/>
            <person name="Field M.C."/>
            <person name="Kuo A."/>
            <person name="Paredez A."/>
            <person name="Chapman J."/>
            <person name="Pham J."/>
            <person name="Shu S."/>
            <person name="Neupane R."/>
            <person name="Cipriano M."/>
            <person name="Mancuso J."/>
            <person name="Tu H."/>
            <person name="Salamov A."/>
            <person name="Lindquist E."/>
            <person name="Shapiro H."/>
            <person name="Lucas S."/>
            <person name="Grigoriev I.V."/>
            <person name="Cande W.Z."/>
            <person name="Fulton C."/>
            <person name="Rokhsar D.S."/>
            <person name="Dawson S.C."/>
        </authorList>
    </citation>
    <scope>NUCLEOTIDE SEQUENCE [LARGE SCALE GENOMIC DNA]</scope>
    <source>
        <strain evidence="16 17">NEG-M</strain>
    </source>
</reference>
<keyword evidence="5" id="KW-0156">Chromatin regulator</keyword>
<dbReference type="GeneID" id="8859010"/>
<name>D2VBF3_NAEGR</name>
<protein>
    <recommendedName>
        <fullName evidence="3">histone acetyltransferase</fullName>
        <ecNumber evidence="3">2.3.1.48</ecNumber>
    </recommendedName>
</protein>
<evidence type="ECO:0000256" key="10">
    <source>
        <dbReference type="ARBA" id="ARBA00023242"/>
    </source>
</evidence>
<dbReference type="Proteomes" id="UP000006671">
    <property type="component" value="Unassembled WGS sequence"/>
</dbReference>
<evidence type="ECO:0000256" key="4">
    <source>
        <dbReference type="ARBA" id="ARBA00022679"/>
    </source>
</evidence>
<feature type="region of interest" description="Disordered" evidence="13">
    <location>
        <begin position="29"/>
        <end position="58"/>
    </location>
</feature>
<evidence type="ECO:0000256" key="9">
    <source>
        <dbReference type="ARBA" id="ARBA00023163"/>
    </source>
</evidence>
<comment type="subcellular location">
    <subcellularLocation>
        <location evidence="1">Nucleus</location>
    </subcellularLocation>
</comment>
<dbReference type="Gene3D" id="1.20.920.10">
    <property type="entry name" value="Bromodomain-like"/>
    <property type="match status" value="1"/>
</dbReference>
<dbReference type="Gene3D" id="3.40.630.30">
    <property type="match status" value="1"/>
</dbReference>
<dbReference type="PROSITE" id="PS51186">
    <property type="entry name" value="GNAT"/>
    <property type="match status" value="1"/>
</dbReference>
<feature type="compositionally biased region" description="Polar residues" evidence="13">
    <location>
        <begin position="44"/>
        <end position="53"/>
    </location>
</feature>